<dbReference type="AlphaFoldDB" id="A0A176TDU4"/>
<protein>
    <submittedName>
        <fullName evidence="2">Uncharacterized protein</fullName>
    </submittedName>
</protein>
<comment type="caution">
    <text evidence="2">The sequence shown here is derived from an EMBL/GenBank/DDBJ whole genome shotgun (WGS) entry which is preliminary data.</text>
</comment>
<keyword evidence="1" id="KW-0732">Signal</keyword>
<dbReference type="EMBL" id="LVWE01000028">
    <property type="protein sequence ID" value="OAD45576.1"/>
    <property type="molecule type" value="Genomic_DNA"/>
</dbReference>
<dbReference type="STRING" id="1333662.LPB303_07475"/>
<accession>A0A176TDU4</accession>
<organism evidence="2 3">
    <name type="scientific">Polaribacter atrinae</name>
    <dbReference type="NCBI Taxonomy" id="1333662"/>
    <lineage>
        <taxon>Bacteria</taxon>
        <taxon>Pseudomonadati</taxon>
        <taxon>Bacteroidota</taxon>
        <taxon>Flavobacteriia</taxon>
        <taxon>Flavobacteriales</taxon>
        <taxon>Flavobacteriaceae</taxon>
    </lineage>
</organism>
<sequence>MIFMKNIYAILSFTFLMAITFSEATYAQCTSCDVSDPNIAPNTAYTFAAGKTTCFTAGTTTINGDVSFGDGGSICVGSNATLILSANNYSAINSGTFAIGVQGTLKVNQNPTWSGDMEVTIAAGGKMTANTLTLNGDVMKVTNNGVFEPGTLQFSNANAVITIENNGSMVVTNNLNVSSGVARFINSGDLMIEGNYNSNNVSSYINCGIFNGKFNLNNGGQVINTGTFTTEQIDFGGQTLKLVIMELLILKEPLI</sequence>
<keyword evidence="3" id="KW-1185">Reference proteome</keyword>
<evidence type="ECO:0000313" key="2">
    <source>
        <dbReference type="EMBL" id="OAD45576.1"/>
    </source>
</evidence>
<proteinExistence type="predicted"/>
<dbReference type="Proteomes" id="UP000076923">
    <property type="component" value="Unassembled WGS sequence"/>
</dbReference>
<evidence type="ECO:0000256" key="1">
    <source>
        <dbReference type="SAM" id="SignalP"/>
    </source>
</evidence>
<feature type="signal peptide" evidence="1">
    <location>
        <begin position="1"/>
        <end position="27"/>
    </location>
</feature>
<name>A0A176TDU4_9FLAO</name>
<gene>
    <name evidence="2" type="ORF">LPB303_07475</name>
</gene>
<feature type="chain" id="PRO_5008049823" evidence="1">
    <location>
        <begin position="28"/>
        <end position="255"/>
    </location>
</feature>
<evidence type="ECO:0000313" key="3">
    <source>
        <dbReference type="Proteomes" id="UP000076923"/>
    </source>
</evidence>
<reference evidence="2 3" key="1">
    <citation type="submission" date="2016-02" db="EMBL/GenBank/DDBJ databases">
        <title>Draft genome sequence of Polaribacter atrinae KACC17473.</title>
        <authorList>
            <person name="Shin S.-K."/>
            <person name="Yi H."/>
        </authorList>
    </citation>
    <scope>NUCLEOTIDE SEQUENCE [LARGE SCALE GENOMIC DNA]</scope>
    <source>
        <strain evidence="2 3">KACC 17473</strain>
    </source>
</reference>